<accession>A0A0L0CUJ4</accession>
<organism evidence="7 8">
    <name type="scientific">Plasmodium falciparum RAJ116</name>
    <dbReference type="NCBI Taxonomy" id="580058"/>
    <lineage>
        <taxon>Eukaryota</taxon>
        <taxon>Sar</taxon>
        <taxon>Alveolata</taxon>
        <taxon>Apicomplexa</taxon>
        <taxon>Aconoidasida</taxon>
        <taxon>Haemosporida</taxon>
        <taxon>Plasmodiidae</taxon>
        <taxon>Plasmodium</taxon>
        <taxon>Plasmodium (Laverania)</taxon>
    </lineage>
</organism>
<comment type="pathway">
    <text evidence="1">Nucleotide-sugar biosynthesis; UDP-N-acetyl-alpha-D-glucosamine biosynthesis; UDP-N-acetyl-alpha-D-glucosamine from N-acetyl-alpha-D-glucosamine 1-phosphate: step 1/1.</text>
</comment>
<dbReference type="GO" id="GO:0003977">
    <property type="term" value="F:UDP-N-acetylglucosamine diphosphorylase activity"/>
    <property type="evidence" value="ECO:0007669"/>
    <property type="project" value="UniProtKB-EC"/>
</dbReference>
<dbReference type="InterPro" id="IPR039741">
    <property type="entry name" value="UDP-sugar_pyrophosphorylase"/>
</dbReference>
<gene>
    <name evidence="7" type="ORF">PFLG_01100</name>
</gene>
<evidence type="ECO:0000313" key="7">
    <source>
        <dbReference type="EMBL" id="KNC35963.1"/>
    </source>
</evidence>
<dbReference type="InterPro" id="IPR002618">
    <property type="entry name" value="UDPGP_fam"/>
</dbReference>
<name>A0A0L0CUJ4_PLAFA</name>
<dbReference type="GO" id="GO:0006048">
    <property type="term" value="P:UDP-N-acetylglucosamine biosynthetic process"/>
    <property type="evidence" value="ECO:0007669"/>
    <property type="project" value="TreeGrafter"/>
</dbReference>
<dbReference type="EC" id="2.7.7.23" evidence="3"/>
<evidence type="ECO:0000256" key="5">
    <source>
        <dbReference type="ARBA" id="ARBA00022695"/>
    </source>
</evidence>
<dbReference type="Gene3D" id="3.90.550.10">
    <property type="entry name" value="Spore Coat Polysaccharide Biosynthesis Protein SpsA, Chain A"/>
    <property type="match status" value="1"/>
</dbReference>
<evidence type="ECO:0000256" key="2">
    <source>
        <dbReference type="ARBA" id="ARBA00010401"/>
    </source>
</evidence>
<dbReference type="OrthoDB" id="532420at2759"/>
<protein>
    <recommendedName>
        <fullName evidence="3">UDP-N-acetylglucosamine diphosphorylase</fullName>
        <ecNumber evidence="3">2.7.7.23</ecNumber>
    </recommendedName>
</protein>
<keyword evidence="5" id="KW-0548">Nucleotidyltransferase</keyword>
<reference evidence="8" key="1">
    <citation type="submission" date="2015-07" db="EMBL/GenBank/DDBJ databases">
        <title>Annotation of Plasmodium falciparum RAJ116.</title>
        <authorList>
            <consortium name="The Broad Institute Genome Sequencing Platform"/>
            <person name="Volkman S.K."/>
            <person name="Neafsey D.E."/>
            <person name="Dash A.P."/>
            <person name="Chitnis C.E."/>
            <person name="Hartl D.L."/>
            <person name="Young S.K."/>
            <person name="Zeng Q."/>
            <person name="Koehrsen M."/>
            <person name="Alvarado L."/>
            <person name="Berlin A."/>
            <person name="Borenstein D."/>
            <person name="Chapman S.B."/>
            <person name="Chen Z."/>
            <person name="Engels R."/>
            <person name="Freedman E."/>
            <person name="Gellesch M."/>
            <person name="Goldberg J."/>
            <person name="Griggs A."/>
            <person name="Gujja S."/>
            <person name="Heilman E.R."/>
            <person name="Heiman D.I."/>
            <person name="Howarth C."/>
            <person name="Jen D."/>
            <person name="Larson L."/>
            <person name="Mehta T."/>
            <person name="Neiman D."/>
            <person name="Park D."/>
            <person name="Pearson M."/>
            <person name="Roberts A."/>
            <person name="Saif S."/>
            <person name="Shea T."/>
            <person name="Shenoy N."/>
            <person name="Sisk P."/>
            <person name="Stolte C."/>
            <person name="Sykes S."/>
            <person name="Walk T."/>
            <person name="White J."/>
            <person name="Yandava C."/>
            <person name="Haas B."/>
            <person name="Henn M.R."/>
            <person name="Nusbaum C."/>
            <person name="Birren B."/>
        </authorList>
    </citation>
    <scope>NUCLEOTIDE SEQUENCE [LARGE SCALE GENOMIC DNA]</scope>
    <source>
        <strain evidence="8">RAJ116</strain>
    </source>
</reference>
<dbReference type="Pfam" id="PF01704">
    <property type="entry name" value="UDPGP"/>
    <property type="match status" value="2"/>
</dbReference>
<evidence type="ECO:0000313" key="8">
    <source>
        <dbReference type="Proteomes" id="UP000054566"/>
    </source>
</evidence>
<sequence>MFSFFFFFCLGCKKFLKLLEQYNQDLLLEYFKKFPSFDFNNLNANDLEHFLQNLNKIKNEDKEKKEYLISPPEIIDIDSIYNCSKPPNGSIFINTYKKENLCNELNEIGIEIIKKNQVSVLFLAGGLGSRLGLNKPKVLLEVTPLTNKTFLQFFFEQIIFLQEYCSLYEKKEHLNKINDNHKLVNSDNFKKGINNNIHINKNNDMYSNNNNNNNIDYNKSEHSKSSITNLNNIKGTNYNKCKINLDKHQFKNQEKKETLIYIYIMTSNFTHDNIVTYLQNNNFFGLKKEQVIFFKQCDNFSTDMNYNLLLSSPEIFLENPGGNGCIFKALDRYNIIDHMIKQNIKYTQIISIDNILNKIADPILIGFSSSFNCDIANKAVQREDEESMGVFCLKEKVKNKINKKYNKKNKDNIFKNDNNTFSVCEYTELNECILNNKELFKYGNICHHIITVDFLKHIVKNRIYNKLKLHKIIRKKQYTDIPSLINDNNEHLINSKVFCYEYFIFDIFKYARNILSLEVNRQKEFYPIKNKNNEYGILNAQKALSNLHKSWLQYKNINIIDNKDEEKNFCEISPLVSYDGTFFFELPQKRDINLPYILQRNINS</sequence>
<dbReference type="SUPFAM" id="SSF53448">
    <property type="entry name" value="Nucleotide-diphospho-sugar transferases"/>
    <property type="match status" value="1"/>
</dbReference>
<dbReference type="AlphaFoldDB" id="A0A0L0CUJ4"/>
<evidence type="ECO:0000256" key="4">
    <source>
        <dbReference type="ARBA" id="ARBA00022679"/>
    </source>
</evidence>
<keyword evidence="4" id="KW-0808">Transferase</keyword>
<proteinExistence type="inferred from homology"/>
<dbReference type="Proteomes" id="UP000054566">
    <property type="component" value="Unassembled WGS sequence"/>
</dbReference>
<comment type="catalytic activity">
    <reaction evidence="6">
        <text>N-acetyl-alpha-D-glucosamine 1-phosphate + UTP + H(+) = UDP-N-acetyl-alpha-D-glucosamine + diphosphate</text>
        <dbReference type="Rhea" id="RHEA:13509"/>
        <dbReference type="ChEBI" id="CHEBI:15378"/>
        <dbReference type="ChEBI" id="CHEBI:33019"/>
        <dbReference type="ChEBI" id="CHEBI:46398"/>
        <dbReference type="ChEBI" id="CHEBI:57705"/>
        <dbReference type="ChEBI" id="CHEBI:57776"/>
        <dbReference type="EC" id="2.7.7.23"/>
    </reaction>
</comment>
<dbReference type="PANTHER" id="PTHR11952">
    <property type="entry name" value="UDP- GLUCOSE PYROPHOSPHORYLASE"/>
    <property type="match status" value="1"/>
</dbReference>
<evidence type="ECO:0000256" key="6">
    <source>
        <dbReference type="ARBA" id="ARBA00048493"/>
    </source>
</evidence>
<reference evidence="8" key="2">
    <citation type="submission" date="2015-07" db="EMBL/GenBank/DDBJ databases">
        <title>The genome sequence of Plasmodium falciparum RAJ116.</title>
        <authorList>
            <consortium name="The Broad Institute Genome Sequencing Platform"/>
            <person name="Volkman S.K."/>
            <person name="Neafsey D.E."/>
            <person name="Dash A.P."/>
            <person name="Chitnis C.E."/>
            <person name="Hartl D.L."/>
            <person name="Young S.K."/>
            <person name="Kodira C.D."/>
            <person name="Zeng Q."/>
            <person name="Koehrsen M."/>
            <person name="Godfrey P."/>
            <person name="Alvarado L."/>
            <person name="Berlin A."/>
            <person name="Borenstein D."/>
            <person name="Chen Z."/>
            <person name="Engels R."/>
            <person name="Freedman E."/>
            <person name="Gellesch M."/>
            <person name="Goldberg J."/>
            <person name="Griggs A."/>
            <person name="Gujja S."/>
            <person name="Heiman D."/>
            <person name="Hepburn T."/>
            <person name="Howarth C."/>
            <person name="Jen D."/>
            <person name="Larson L."/>
            <person name="Lewis B."/>
            <person name="Mehta T."/>
            <person name="Park D."/>
            <person name="Pearson M."/>
            <person name="Roberts A."/>
            <person name="Saif S."/>
            <person name="Shea T."/>
            <person name="Shenoy N."/>
            <person name="Sisk P."/>
            <person name="Stolte C."/>
            <person name="Sykes S."/>
            <person name="Walk T."/>
            <person name="White J."/>
            <person name="Yandava C."/>
            <person name="Wirth D.F."/>
            <person name="Nusbaum C."/>
            <person name="Birren B."/>
        </authorList>
    </citation>
    <scope>NUCLEOTIDE SEQUENCE [LARGE SCALE GENOMIC DNA]</scope>
    <source>
        <strain evidence="8">RAJ116</strain>
    </source>
</reference>
<dbReference type="PANTHER" id="PTHR11952:SF2">
    <property type="entry name" value="LD24639P"/>
    <property type="match status" value="1"/>
</dbReference>
<evidence type="ECO:0000256" key="1">
    <source>
        <dbReference type="ARBA" id="ARBA00005208"/>
    </source>
</evidence>
<comment type="similarity">
    <text evidence="2">Belongs to the UDPGP type 1 family.</text>
</comment>
<dbReference type="InterPro" id="IPR029044">
    <property type="entry name" value="Nucleotide-diphossugar_trans"/>
</dbReference>
<dbReference type="EMBL" id="GG663968">
    <property type="protein sequence ID" value="KNC35963.1"/>
    <property type="molecule type" value="Genomic_DNA"/>
</dbReference>
<evidence type="ECO:0000256" key="3">
    <source>
        <dbReference type="ARBA" id="ARBA00012457"/>
    </source>
</evidence>